<dbReference type="PANTHER" id="PTHR11786:SF0">
    <property type="entry name" value="ARYLAMINE N-ACETYLTRANSFERASE 4-RELATED"/>
    <property type="match status" value="1"/>
</dbReference>
<evidence type="ECO:0000256" key="3">
    <source>
        <dbReference type="SAM" id="MobiDB-lite"/>
    </source>
</evidence>
<evidence type="ECO:0000256" key="1">
    <source>
        <dbReference type="ARBA" id="ARBA00006547"/>
    </source>
</evidence>
<feature type="compositionally biased region" description="Basic and acidic residues" evidence="3">
    <location>
        <begin position="15"/>
        <end position="27"/>
    </location>
</feature>
<keyword evidence="5" id="KW-1185">Reference proteome</keyword>
<comment type="similarity">
    <text evidence="1 2">Belongs to the arylamine N-acetyltransferase family.</text>
</comment>
<protein>
    <submittedName>
        <fullName evidence="4">N-hydroxyarylamine O-acetyltransferase</fullName>
    </submittedName>
</protein>
<dbReference type="Pfam" id="PF00797">
    <property type="entry name" value="Acetyltransf_2"/>
    <property type="match status" value="1"/>
</dbReference>
<organism evidence="4 5">
    <name type="scientific">Prauserella marina</name>
    <dbReference type="NCBI Taxonomy" id="530584"/>
    <lineage>
        <taxon>Bacteria</taxon>
        <taxon>Bacillati</taxon>
        <taxon>Actinomycetota</taxon>
        <taxon>Actinomycetes</taxon>
        <taxon>Pseudonocardiales</taxon>
        <taxon>Pseudonocardiaceae</taxon>
        <taxon>Prauserella</taxon>
    </lineage>
</organism>
<dbReference type="STRING" id="530584.SAMN05421630_105205"/>
<dbReference type="InterPro" id="IPR038765">
    <property type="entry name" value="Papain-like_cys_pep_sf"/>
</dbReference>
<dbReference type="RefSeq" id="WP_091804544.1">
    <property type="nucleotide sequence ID" value="NZ_CP016353.1"/>
</dbReference>
<dbReference type="OrthoDB" id="7181050at2"/>
<dbReference type="AlphaFoldDB" id="A0A1G6RCK6"/>
<reference evidence="4 5" key="1">
    <citation type="submission" date="2016-10" db="EMBL/GenBank/DDBJ databases">
        <authorList>
            <person name="de Groot N.N."/>
        </authorList>
    </citation>
    <scope>NUCLEOTIDE SEQUENCE [LARGE SCALE GENOMIC DNA]</scope>
    <source>
        <strain evidence="4 5">CGMCC 4.5506</strain>
    </source>
</reference>
<dbReference type="PANTHER" id="PTHR11786">
    <property type="entry name" value="N-HYDROXYARYLAMINE O-ACETYLTRANSFERASE"/>
    <property type="match status" value="1"/>
</dbReference>
<sequence>MTTVTPRTGTAAENARGEEQDRERDEDLWGTRDFDLAGYLGRVGQPHAPPSLEALRALHEAHIRAIPFENLDGLRDVRPLLDLDSLTRKLVHDNRGGYCYEQNGLFAAALETLGYPVTRIVARVQPQRNGPRTHMNLIVRLEGQDYLADVGFGASMFQPMPLREGVVVDQAGWPHRLRREEGLWVLDKRSGETWETQYSFDTSPQAPVDYEVFNHYTATHPRSPFTGRIVVMRLSHGVSRKLIGDELIIERPDGSTEKTPVPPERLAPTLRELGLDLTGELLEQVRQRYAGVS</sequence>
<dbReference type="SUPFAM" id="SSF54001">
    <property type="entry name" value="Cysteine proteinases"/>
    <property type="match status" value="1"/>
</dbReference>
<dbReference type="InterPro" id="IPR001447">
    <property type="entry name" value="Arylamine_N-AcTrfase"/>
</dbReference>
<dbReference type="Proteomes" id="UP000199494">
    <property type="component" value="Unassembled WGS sequence"/>
</dbReference>
<proteinExistence type="inferred from homology"/>
<dbReference type="PRINTS" id="PR01543">
    <property type="entry name" value="ANATRNSFRASE"/>
</dbReference>
<evidence type="ECO:0000313" key="5">
    <source>
        <dbReference type="Proteomes" id="UP000199494"/>
    </source>
</evidence>
<evidence type="ECO:0000313" key="4">
    <source>
        <dbReference type="EMBL" id="SDD01795.1"/>
    </source>
</evidence>
<dbReference type="Gene3D" id="2.40.128.150">
    <property type="entry name" value="Cysteine proteinases"/>
    <property type="match status" value="1"/>
</dbReference>
<keyword evidence="4" id="KW-0808">Transferase</keyword>
<evidence type="ECO:0000256" key="2">
    <source>
        <dbReference type="RuleBase" id="RU003452"/>
    </source>
</evidence>
<name>A0A1G6RCK6_9PSEU</name>
<feature type="region of interest" description="Disordered" evidence="3">
    <location>
        <begin position="1"/>
        <end position="27"/>
    </location>
</feature>
<dbReference type="GO" id="GO:0016407">
    <property type="term" value="F:acetyltransferase activity"/>
    <property type="evidence" value="ECO:0007669"/>
    <property type="project" value="InterPro"/>
</dbReference>
<gene>
    <name evidence="4" type="ORF">SAMN05421630_105205</name>
</gene>
<accession>A0A1G6RCK6</accession>
<dbReference type="Gene3D" id="3.30.2140.10">
    <property type="entry name" value="Arylamine N-acetyltransferase"/>
    <property type="match status" value="1"/>
</dbReference>
<dbReference type="EMBL" id="FMZE01000005">
    <property type="protein sequence ID" value="SDD01795.1"/>
    <property type="molecule type" value="Genomic_DNA"/>
</dbReference>